<proteinExistence type="predicted"/>
<gene>
    <name evidence="2" type="ORF">ATL39_0486</name>
</gene>
<evidence type="ECO:0000256" key="1">
    <source>
        <dbReference type="SAM" id="MobiDB-lite"/>
    </source>
</evidence>
<keyword evidence="3" id="KW-1185">Reference proteome</keyword>
<dbReference type="Proteomes" id="UP000285120">
    <property type="component" value="Unassembled WGS sequence"/>
</dbReference>
<evidence type="ECO:0000313" key="3">
    <source>
        <dbReference type="Proteomes" id="UP000285120"/>
    </source>
</evidence>
<name>A0A419V857_9BACL</name>
<accession>A0A419V857</accession>
<dbReference type="RefSeq" id="WP_170146809.1">
    <property type="nucleotide sequence ID" value="NZ_RAPK01000006.1"/>
</dbReference>
<dbReference type="EMBL" id="RAPK01000006">
    <property type="protein sequence ID" value="RKD76271.1"/>
    <property type="molecule type" value="Genomic_DNA"/>
</dbReference>
<sequence length="46" mass="5547">MALKDKFDQLKGKAMEKGKLHWEENKDQYKEKGRHLKDTIQKKMSK</sequence>
<protein>
    <submittedName>
        <fullName evidence="2">Uncharacterized protein</fullName>
    </submittedName>
</protein>
<feature type="region of interest" description="Disordered" evidence="1">
    <location>
        <begin position="1"/>
        <end position="46"/>
    </location>
</feature>
<dbReference type="AlphaFoldDB" id="A0A419V857"/>
<organism evidence="2 3">
    <name type="scientific">Sinobaca qinghaiensis</name>
    <dbReference type="NCBI Taxonomy" id="342944"/>
    <lineage>
        <taxon>Bacteria</taxon>
        <taxon>Bacillati</taxon>
        <taxon>Bacillota</taxon>
        <taxon>Bacilli</taxon>
        <taxon>Bacillales</taxon>
        <taxon>Sporolactobacillaceae</taxon>
        <taxon>Sinobaca</taxon>
    </lineage>
</organism>
<reference evidence="2 3" key="1">
    <citation type="submission" date="2018-09" db="EMBL/GenBank/DDBJ databases">
        <title>Genomic Encyclopedia of Archaeal and Bacterial Type Strains, Phase II (KMG-II): from individual species to whole genera.</title>
        <authorList>
            <person name="Goeker M."/>
        </authorList>
    </citation>
    <scope>NUCLEOTIDE SEQUENCE [LARGE SCALE GENOMIC DNA]</scope>
    <source>
        <strain evidence="2 3">DSM 17008</strain>
    </source>
</reference>
<comment type="caution">
    <text evidence="2">The sequence shown here is derived from an EMBL/GenBank/DDBJ whole genome shotgun (WGS) entry which is preliminary data.</text>
</comment>
<evidence type="ECO:0000313" key="2">
    <source>
        <dbReference type="EMBL" id="RKD76271.1"/>
    </source>
</evidence>